<comment type="cofactor">
    <cofactor evidence="1 7">
        <name>Ni(2+)</name>
        <dbReference type="ChEBI" id="CHEBI:49786"/>
    </cofactor>
</comment>
<evidence type="ECO:0000256" key="6">
    <source>
        <dbReference type="ARBA" id="ARBA00023002"/>
    </source>
</evidence>
<feature type="binding site" evidence="7">
    <location>
        <position position="60"/>
    </location>
    <ligand>
        <name>Ni(2+)</name>
        <dbReference type="ChEBI" id="CHEBI:49786"/>
    </ligand>
</feature>
<dbReference type="RefSeq" id="WP_193952885.1">
    <property type="nucleotide sequence ID" value="NZ_JADEYS010000007.1"/>
</dbReference>
<dbReference type="Gene3D" id="1.10.645.10">
    <property type="entry name" value="Cytochrome-c3 Hydrogenase, chain B"/>
    <property type="match status" value="1"/>
</dbReference>
<dbReference type="GO" id="GO:0008901">
    <property type="term" value="F:ferredoxin hydrogenase activity"/>
    <property type="evidence" value="ECO:0007669"/>
    <property type="project" value="InterPro"/>
</dbReference>
<dbReference type="PANTHER" id="PTHR42958">
    <property type="entry name" value="HYDROGENASE-2 LARGE CHAIN"/>
    <property type="match status" value="1"/>
</dbReference>
<keyword evidence="10" id="KW-1185">Reference proteome</keyword>
<evidence type="ECO:0000313" key="9">
    <source>
        <dbReference type="EMBL" id="MBE9397333.1"/>
    </source>
</evidence>
<reference evidence="9" key="1">
    <citation type="submission" date="2020-10" db="EMBL/GenBank/DDBJ databases">
        <title>Bacterium isolated from coastal waters sediment.</title>
        <authorList>
            <person name="Chen R.-J."/>
            <person name="Lu D.-C."/>
            <person name="Zhu K.-L."/>
            <person name="Du Z.-J."/>
        </authorList>
    </citation>
    <scope>NUCLEOTIDE SEQUENCE</scope>
    <source>
        <strain evidence="9">N1Y112</strain>
    </source>
</reference>
<feature type="binding site" evidence="7">
    <location>
        <position position="480"/>
    </location>
    <ligand>
        <name>Fe cation</name>
        <dbReference type="ChEBI" id="CHEBI:24875"/>
    </ligand>
</feature>
<evidence type="ECO:0000256" key="8">
    <source>
        <dbReference type="RuleBase" id="RU003896"/>
    </source>
</evidence>
<sequence>MSRILVGPFNRVEGDLEVTLETDGDQVRSARVNSPLYRGFEQIMLGHNPMDALVYTPRICGICSVSQSVACAHALADLMQVEMPENGLHCTNLVLANENMTDLLTHFYLFFMPDFARPVYAGEDWFEMIEKRFKATKGDATRVMLPARADFLHLMGLLAGKWPHTLSLQPGGTTKPVEPQERIKLLTIIAGFRRFLETELFGDDLQVIASLTSVTELEQWRLQKPWYSSDFRAFLHLSEQLNLQRLGRATDQFLSYGTYPQSSGKVFKSGVYLGGEHLPLSSVAITEDVSHSWLEGGSKPRHPSVGITIPSLENEAGYSWCKSPRLNDQVVEVGALARQVINDHPLAHSLILENGGNVHSRIVARLLELAIVVPKMEAWAKSIDPKAPFCNHAEMPDNGSGTGMIEAARGALGHWLEVKKGKIHRYQIIAPTTWNFSPRDQQETPGALEQALAGTPIRKGETEPVAVQHVVRSFDPCMACTVH</sequence>
<protein>
    <submittedName>
        <fullName evidence="9">Nickel-dependent hydrogenase large subunit</fullName>
    </submittedName>
</protein>
<comment type="cofactor">
    <cofactor evidence="7">
        <name>Fe cation</name>
        <dbReference type="ChEBI" id="CHEBI:24875"/>
    </cofactor>
</comment>
<keyword evidence="7" id="KW-0408">Iron</keyword>
<feature type="binding site" evidence="7">
    <location>
        <position position="428"/>
    </location>
    <ligand>
        <name>Mg(2+)</name>
        <dbReference type="ChEBI" id="CHEBI:18420"/>
    </ligand>
</feature>
<dbReference type="PROSITE" id="PS00508">
    <property type="entry name" value="NI_HGENASE_L_2"/>
    <property type="match status" value="1"/>
</dbReference>
<dbReference type="PROSITE" id="PS00507">
    <property type="entry name" value="NI_HGENASE_L_1"/>
    <property type="match status" value="1"/>
</dbReference>
<evidence type="ECO:0000256" key="7">
    <source>
        <dbReference type="PIRSR" id="PIRSR601501-1"/>
    </source>
</evidence>
<dbReference type="PANTHER" id="PTHR42958:SF4">
    <property type="entry name" value="HYDROGENASE EXPRESSION_FORMATION PROTEIN HUPK"/>
    <property type="match status" value="1"/>
</dbReference>
<evidence type="ECO:0000256" key="4">
    <source>
        <dbReference type="ARBA" id="ARBA00022596"/>
    </source>
</evidence>
<dbReference type="InterPro" id="IPR050867">
    <property type="entry name" value="NiFe/NiFeSe_hydrgnase_LSU"/>
</dbReference>
<dbReference type="InterPro" id="IPR018194">
    <property type="entry name" value="Ni-dep_hyd_lsu_Ni_BS"/>
</dbReference>
<feature type="binding site" evidence="7">
    <location>
        <position position="41"/>
    </location>
    <ligand>
        <name>Mg(2+)</name>
        <dbReference type="ChEBI" id="CHEBI:18420"/>
    </ligand>
</feature>
<keyword evidence="4 7" id="KW-0533">Nickel</keyword>
<dbReference type="Pfam" id="PF00374">
    <property type="entry name" value="NiFeSe_Hases"/>
    <property type="match status" value="2"/>
</dbReference>
<comment type="subcellular location">
    <subcellularLocation>
        <location evidence="2">Cell envelope</location>
    </subcellularLocation>
</comment>
<dbReference type="Proteomes" id="UP000640333">
    <property type="component" value="Unassembled WGS sequence"/>
</dbReference>
<evidence type="ECO:0000256" key="1">
    <source>
        <dbReference type="ARBA" id="ARBA00001967"/>
    </source>
</evidence>
<evidence type="ECO:0000256" key="5">
    <source>
        <dbReference type="ARBA" id="ARBA00022723"/>
    </source>
</evidence>
<dbReference type="InterPro" id="IPR001501">
    <property type="entry name" value="Ni-dep_hyd_lsu"/>
</dbReference>
<evidence type="ECO:0000256" key="2">
    <source>
        <dbReference type="ARBA" id="ARBA00004196"/>
    </source>
</evidence>
<accession>A0A8J7FJJ4</accession>
<gene>
    <name evidence="9" type="ORF">IOQ59_08675</name>
</gene>
<keyword evidence="7" id="KW-0460">Magnesium</keyword>
<dbReference type="GO" id="GO:0030313">
    <property type="term" value="C:cell envelope"/>
    <property type="evidence" value="ECO:0007669"/>
    <property type="project" value="UniProtKB-SubCell"/>
</dbReference>
<keyword evidence="6 8" id="KW-0560">Oxidoreductase</keyword>
<evidence type="ECO:0000313" key="10">
    <source>
        <dbReference type="Proteomes" id="UP000640333"/>
    </source>
</evidence>
<feature type="binding site" evidence="7">
    <location>
        <position position="483"/>
    </location>
    <ligand>
        <name>Mg(2+)</name>
        <dbReference type="ChEBI" id="CHEBI:18420"/>
    </ligand>
</feature>
<organism evidence="9 10">
    <name type="scientific">Pontibacterium sinense</name>
    <dbReference type="NCBI Taxonomy" id="2781979"/>
    <lineage>
        <taxon>Bacteria</taxon>
        <taxon>Pseudomonadati</taxon>
        <taxon>Pseudomonadota</taxon>
        <taxon>Gammaproteobacteria</taxon>
        <taxon>Oceanospirillales</taxon>
        <taxon>Oceanospirillaceae</taxon>
        <taxon>Pontibacterium</taxon>
    </lineage>
</organism>
<name>A0A8J7FJJ4_9GAMM</name>
<feature type="binding site" evidence="7">
    <location>
        <position position="63"/>
    </location>
    <ligand>
        <name>Ni(2+)</name>
        <dbReference type="ChEBI" id="CHEBI:49786"/>
    </ligand>
</feature>
<comment type="caution">
    <text evidence="9">The sequence shown here is derived from an EMBL/GenBank/DDBJ whole genome shotgun (WGS) entry which is preliminary data.</text>
</comment>
<dbReference type="EMBL" id="JADEYS010000007">
    <property type="protein sequence ID" value="MBE9397333.1"/>
    <property type="molecule type" value="Genomic_DNA"/>
</dbReference>
<keyword evidence="5 7" id="KW-0479">Metal-binding</keyword>
<dbReference type="AlphaFoldDB" id="A0A8J7FJJ4"/>
<dbReference type="SUPFAM" id="SSF56762">
    <property type="entry name" value="HydB/Nqo4-like"/>
    <property type="match status" value="1"/>
</dbReference>
<feature type="binding site" evidence="7">
    <location>
        <position position="63"/>
    </location>
    <ligand>
        <name>Fe cation</name>
        <dbReference type="ChEBI" id="CHEBI:24875"/>
    </ligand>
</feature>
<dbReference type="InterPro" id="IPR029014">
    <property type="entry name" value="NiFe-Hase_large"/>
</dbReference>
<proteinExistence type="inferred from homology"/>
<dbReference type="GO" id="GO:0016151">
    <property type="term" value="F:nickel cation binding"/>
    <property type="evidence" value="ECO:0007669"/>
    <property type="project" value="InterPro"/>
</dbReference>
<feature type="binding site" evidence="7">
    <location>
        <position position="477"/>
    </location>
    <ligand>
        <name>Ni(2+)</name>
        <dbReference type="ChEBI" id="CHEBI:49786"/>
    </ligand>
</feature>
<evidence type="ECO:0000256" key="3">
    <source>
        <dbReference type="ARBA" id="ARBA00009292"/>
    </source>
</evidence>
<comment type="similarity">
    <text evidence="3 8">Belongs to the [NiFe]/[NiFeSe] hydrogenase large subunit family.</text>
</comment>